<dbReference type="AlphaFoldDB" id="A0A839NEF0"/>
<dbReference type="InterPro" id="IPR036271">
    <property type="entry name" value="Tet_transcr_reg_TetR-rel_C_sf"/>
</dbReference>
<evidence type="ECO:0000313" key="6">
    <source>
        <dbReference type="EMBL" id="MBB2893535.1"/>
    </source>
</evidence>
<protein>
    <submittedName>
        <fullName evidence="6">AcrR family transcriptional regulator</fullName>
    </submittedName>
</protein>
<evidence type="ECO:0000256" key="1">
    <source>
        <dbReference type="ARBA" id="ARBA00023015"/>
    </source>
</evidence>
<dbReference type="PROSITE" id="PS50977">
    <property type="entry name" value="HTH_TETR_2"/>
    <property type="match status" value="1"/>
</dbReference>
<dbReference type="EMBL" id="JACHVQ010000003">
    <property type="protein sequence ID" value="MBB2893535.1"/>
    <property type="molecule type" value="Genomic_DNA"/>
</dbReference>
<name>A0A839NEF0_9MICO</name>
<evidence type="ECO:0000256" key="2">
    <source>
        <dbReference type="ARBA" id="ARBA00023125"/>
    </source>
</evidence>
<dbReference type="SUPFAM" id="SSF46689">
    <property type="entry name" value="Homeodomain-like"/>
    <property type="match status" value="1"/>
</dbReference>
<dbReference type="Gene3D" id="1.10.357.10">
    <property type="entry name" value="Tetracycline Repressor, domain 2"/>
    <property type="match status" value="1"/>
</dbReference>
<dbReference type="Pfam" id="PF00440">
    <property type="entry name" value="TetR_N"/>
    <property type="match status" value="1"/>
</dbReference>
<keyword evidence="7" id="KW-1185">Reference proteome</keyword>
<feature type="DNA-binding region" description="H-T-H motif" evidence="4">
    <location>
        <begin position="43"/>
        <end position="62"/>
    </location>
</feature>
<keyword evidence="2 4" id="KW-0238">DNA-binding</keyword>
<evidence type="ECO:0000259" key="5">
    <source>
        <dbReference type="PROSITE" id="PS50977"/>
    </source>
</evidence>
<dbReference type="PANTHER" id="PTHR30055">
    <property type="entry name" value="HTH-TYPE TRANSCRIPTIONAL REGULATOR RUTR"/>
    <property type="match status" value="1"/>
</dbReference>
<dbReference type="Gene3D" id="1.10.10.60">
    <property type="entry name" value="Homeodomain-like"/>
    <property type="match status" value="1"/>
</dbReference>
<keyword evidence="1" id="KW-0805">Transcription regulation</keyword>
<dbReference type="InterPro" id="IPR041490">
    <property type="entry name" value="KstR2_TetR_C"/>
</dbReference>
<dbReference type="Proteomes" id="UP000559182">
    <property type="component" value="Unassembled WGS sequence"/>
</dbReference>
<dbReference type="GO" id="GO:0003700">
    <property type="term" value="F:DNA-binding transcription factor activity"/>
    <property type="evidence" value="ECO:0007669"/>
    <property type="project" value="TreeGrafter"/>
</dbReference>
<dbReference type="PRINTS" id="PR00455">
    <property type="entry name" value="HTHTETR"/>
</dbReference>
<reference evidence="6 7" key="1">
    <citation type="submission" date="2020-08" db="EMBL/GenBank/DDBJ databases">
        <title>Sequencing the genomes of 1000 actinobacteria strains.</title>
        <authorList>
            <person name="Klenk H.-P."/>
        </authorList>
    </citation>
    <scope>NUCLEOTIDE SEQUENCE [LARGE SCALE GENOMIC DNA]</scope>
    <source>
        <strain evidence="6 7">DSM 105369</strain>
    </source>
</reference>
<dbReference type="InterPro" id="IPR001647">
    <property type="entry name" value="HTH_TetR"/>
</dbReference>
<dbReference type="InterPro" id="IPR009057">
    <property type="entry name" value="Homeodomain-like_sf"/>
</dbReference>
<gene>
    <name evidence="6" type="ORF">FHU39_003566</name>
</gene>
<proteinExistence type="predicted"/>
<sequence>MTQTESIDHPQQAARRALVEHRSRQLLDAAATLMEREGSEAVSMQALATEAGVSVGLIYRYFGSKEDVLYAVIVDVLDALATALPAALEDAPQDPVRRLAATFTAYCTVIDSHRHSTLLTYRESKSLDAERRERIKDLELETAQPLMGSLRDGVSEGLLVTDDAELVAYDLILMAHAWALKSWYFTKTRDLESYISSQLALALRGIVAPKHRSRYADLLH</sequence>
<dbReference type="GO" id="GO:0000976">
    <property type="term" value="F:transcription cis-regulatory region binding"/>
    <property type="evidence" value="ECO:0007669"/>
    <property type="project" value="TreeGrafter"/>
</dbReference>
<dbReference type="RefSeq" id="WP_183321996.1">
    <property type="nucleotide sequence ID" value="NZ_JACHVQ010000003.1"/>
</dbReference>
<evidence type="ECO:0000256" key="4">
    <source>
        <dbReference type="PROSITE-ProRule" id="PRU00335"/>
    </source>
</evidence>
<dbReference type="PANTHER" id="PTHR30055:SF234">
    <property type="entry name" value="HTH-TYPE TRANSCRIPTIONAL REGULATOR BETI"/>
    <property type="match status" value="1"/>
</dbReference>
<feature type="domain" description="HTH tetR-type" evidence="5">
    <location>
        <begin position="20"/>
        <end position="80"/>
    </location>
</feature>
<evidence type="ECO:0000256" key="3">
    <source>
        <dbReference type="ARBA" id="ARBA00023163"/>
    </source>
</evidence>
<evidence type="ECO:0000313" key="7">
    <source>
        <dbReference type="Proteomes" id="UP000559182"/>
    </source>
</evidence>
<keyword evidence="3" id="KW-0804">Transcription</keyword>
<dbReference type="InterPro" id="IPR050109">
    <property type="entry name" value="HTH-type_TetR-like_transc_reg"/>
</dbReference>
<dbReference type="InterPro" id="IPR023772">
    <property type="entry name" value="DNA-bd_HTH_TetR-type_CS"/>
</dbReference>
<dbReference type="Pfam" id="PF17932">
    <property type="entry name" value="TetR_C_24"/>
    <property type="match status" value="1"/>
</dbReference>
<dbReference type="PROSITE" id="PS01081">
    <property type="entry name" value="HTH_TETR_1"/>
    <property type="match status" value="1"/>
</dbReference>
<accession>A0A839NEF0</accession>
<dbReference type="SUPFAM" id="SSF48498">
    <property type="entry name" value="Tetracyclin repressor-like, C-terminal domain"/>
    <property type="match status" value="1"/>
</dbReference>
<organism evidence="6 7">
    <name type="scientific">Flexivirga oryzae</name>
    <dbReference type="NCBI Taxonomy" id="1794944"/>
    <lineage>
        <taxon>Bacteria</taxon>
        <taxon>Bacillati</taxon>
        <taxon>Actinomycetota</taxon>
        <taxon>Actinomycetes</taxon>
        <taxon>Micrococcales</taxon>
        <taxon>Dermacoccaceae</taxon>
        <taxon>Flexivirga</taxon>
    </lineage>
</organism>
<comment type="caution">
    <text evidence="6">The sequence shown here is derived from an EMBL/GenBank/DDBJ whole genome shotgun (WGS) entry which is preliminary data.</text>
</comment>